<evidence type="ECO:0000256" key="2">
    <source>
        <dbReference type="ARBA" id="ARBA00023125"/>
    </source>
</evidence>
<dbReference type="GO" id="GO:0003677">
    <property type="term" value="F:DNA binding"/>
    <property type="evidence" value="ECO:0007669"/>
    <property type="project" value="UniProtKB-KW"/>
</dbReference>
<dbReference type="SMART" id="SM00421">
    <property type="entry name" value="HTH_LUXR"/>
    <property type="match status" value="1"/>
</dbReference>
<organism evidence="6">
    <name type="scientific">Thermosporothrix sp. COM3</name>
    <dbReference type="NCBI Taxonomy" id="2490863"/>
    <lineage>
        <taxon>Bacteria</taxon>
        <taxon>Bacillati</taxon>
        <taxon>Chloroflexota</taxon>
        <taxon>Ktedonobacteria</taxon>
        <taxon>Ktedonobacterales</taxon>
        <taxon>Thermosporotrichaceae</taxon>
        <taxon>Thermosporothrix</taxon>
    </lineage>
</organism>
<dbReference type="PANTHER" id="PTHR44688:SF16">
    <property type="entry name" value="DNA-BINDING TRANSCRIPTIONAL ACTIVATOR DEVR_DOSR"/>
    <property type="match status" value="1"/>
</dbReference>
<dbReference type="EMBL" id="AP019376">
    <property type="protein sequence ID" value="BBH87613.1"/>
    <property type="molecule type" value="Genomic_DNA"/>
</dbReference>
<dbReference type="AlphaFoldDB" id="A0A455SGN4"/>
<protein>
    <submittedName>
        <fullName evidence="6">LuxR family transcriptional regulator</fullName>
    </submittedName>
</protein>
<dbReference type="PROSITE" id="PS00622">
    <property type="entry name" value="HTH_LUXR_1"/>
    <property type="match status" value="1"/>
</dbReference>
<dbReference type="InterPro" id="IPR011990">
    <property type="entry name" value="TPR-like_helical_dom_sf"/>
</dbReference>
<reference evidence="6" key="1">
    <citation type="submission" date="2018-12" db="EMBL/GenBank/DDBJ databases">
        <title>Novel natural products biosynthetic potential of the class Ktedonobacteria.</title>
        <authorList>
            <person name="Zheng Y."/>
            <person name="Saitou A."/>
            <person name="Wang C.M."/>
            <person name="Toyoda A."/>
            <person name="Minakuchi Y."/>
            <person name="Sekiguchi Y."/>
            <person name="Ueda K."/>
            <person name="Takano H."/>
            <person name="Sakai Y."/>
            <person name="Yokota A."/>
            <person name="Yabe S."/>
        </authorList>
    </citation>
    <scope>NUCLEOTIDE SEQUENCE</scope>
    <source>
        <strain evidence="6">COM3</strain>
    </source>
</reference>
<evidence type="ECO:0000259" key="5">
    <source>
        <dbReference type="PROSITE" id="PS50043"/>
    </source>
</evidence>
<accession>A0A455SGN4</accession>
<evidence type="ECO:0000256" key="1">
    <source>
        <dbReference type="ARBA" id="ARBA00023015"/>
    </source>
</evidence>
<feature type="coiled-coil region" evidence="4">
    <location>
        <begin position="708"/>
        <end position="767"/>
    </location>
</feature>
<dbReference type="Pfam" id="PF25873">
    <property type="entry name" value="WHD_MalT"/>
    <property type="match status" value="1"/>
</dbReference>
<keyword evidence="3" id="KW-0804">Transcription</keyword>
<dbReference type="InterPro" id="IPR041617">
    <property type="entry name" value="TPR_MalT"/>
</dbReference>
<dbReference type="CDD" id="cd06170">
    <property type="entry name" value="LuxR_C_like"/>
    <property type="match status" value="1"/>
</dbReference>
<dbReference type="InterPro" id="IPR019734">
    <property type="entry name" value="TPR_rpt"/>
</dbReference>
<evidence type="ECO:0000256" key="4">
    <source>
        <dbReference type="SAM" id="Coils"/>
    </source>
</evidence>
<proteinExistence type="predicted"/>
<dbReference type="PROSITE" id="PS50043">
    <property type="entry name" value="HTH_LUXR_2"/>
    <property type="match status" value="1"/>
</dbReference>
<keyword evidence="2" id="KW-0238">DNA-binding</keyword>
<feature type="domain" description="HTH luxR-type" evidence="5">
    <location>
        <begin position="940"/>
        <end position="1005"/>
    </location>
</feature>
<dbReference type="SMART" id="SM00028">
    <property type="entry name" value="TPR"/>
    <property type="match status" value="4"/>
</dbReference>
<dbReference type="InterPro" id="IPR016032">
    <property type="entry name" value="Sig_transdc_resp-reg_C-effctor"/>
</dbReference>
<dbReference type="InterPro" id="IPR027417">
    <property type="entry name" value="P-loop_NTPase"/>
</dbReference>
<dbReference type="SUPFAM" id="SSF48452">
    <property type="entry name" value="TPR-like"/>
    <property type="match status" value="1"/>
</dbReference>
<dbReference type="PRINTS" id="PR00038">
    <property type="entry name" value="HTHLUXR"/>
</dbReference>
<name>A0A455SGN4_9CHLR</name>
<dbReference type="SUPFAM" id="SSF52540">
    <property type="entry name" value="P-loop containing nucleoside triphosphate hydrolases"/>
    <property type="match status" value="1"/>
</dbReference>
<keyword evidence="4" id="KW-0175">Coiled coil</keyword>
<gene>
    <name evidence="6" type="ORF">KTC_23640</name>
</gene>
<dbReference type="Gene3D" id="1.10.10.10">
    <property type="entry name" value="Winged helix-like DNA-binding domain superfamily/Winged helix DNA-binding domain"/>
    <property type="match status" value="1"/>
</dbReference>
<dbReference type="InterPro" id="IPR000792">
    <property type="entry name" value="Tscrpt_reg_LuxR_C"/>
</dbReference>
<dbReference type="GO" id="GO:0006355">
    <property type="term" value="P:regulation of DNA-templated transcription"/>
    <property type="evidence" value="ECO:0007669"/>
    <property type="project" value="InterPro"/>
</dbReference>
<dbReference type="SUPFAM" id="SSF46894">
    <property type="entry name" value="C-terminal effector domain of the bipartite response regulators"/>
    <property type="match status" value="1"/>
</dbReference>
<evidence type="ECO:0000256" key="3">
    <source>
        <dbReference type="ARBA" id="ARBA00023163"/>
    </source>
</evidence>
<dbReference type="InterPro" id="IPR059106">
    <property type="entry name" value="WHD_MalT"/>
</dbReference>
<dbReference type="InterPro" id="IPR036388">
    <property type="entry name" value="WH-like_DNA-bd_sf"/>
</dbReference>
<sequence length="1008" mass="113812">MAPLYTLVWLPEHQCYALSQPGQPDTYDIQEQWRAWLDACSSFAFEGKNGHLTLRKEPRKRGESYWYAYCTRNRRTRKRYAGRSTDLTIAKLEEIARLLTATEPAPRTAPTLTLLETKLSLPRLQTSLLSRSSLLDRLNLGLERKLTLISAPAGFGKTTIVRQWLNSRTEPVAWLSLDAGDNDPARFWRYVVAACRALLPDQGQQVLALFATPSQPPFTLPPLEAILTTFLNALAHCNAGLLVLEDYHVITDPCIHETLAFFLDHLPPTLHIVLIARGDPPLPLVRLRARNELHELHAHDLRFSPEETRAFLTQELAFTLTPETLNTLSTRLEGWPAGLRLLTIMLQGCETQTEAETRLHTFAGEHRPILDYFVSEVLNAQPESLQSFLLHTSMLSRLTGSLCMAVTGNPASDALLETLEQAHLFLEPLDGLWYRYHALFAEAMQHEAKRHLGEATLQAISSKASYWYEEHSMLEEAVDAALYACDFSHAATIIERFVDFNALTYIPTLHRWLQQLPFETLKQHPTLCLNYAITQFFTHFADFIHMTGRFPQTERAQFEEPLQLAQQVWQAEGNIPRLGEVFAFQSLLSSSFSGEMQQAVEYAKKALDYLDEKELAWRSTCLRIIGLTARRRGDLNEARRTITEASALSETIGNRPIARLTTLLLGIVCAEQGELQQAAAYYQQVLDEARAQADPTDIGPALLCLAQLAYERNRLDEAEQQLAEANQLRSQLPEETCRRIQLLMALLEHARGQSENALERLTNLLARLQPVHALPLYREVLTYQARIQLALSDLSAARRSYEKLRMLESTLPDYAEQEALLLARLQLVDGKAQAALDLLHTILPQATKAGRIRRAFEIQLLLSLAYTALKQPQEARQRLYSTLHQTRSEGYIRLFLDEGDALLGLLQSLFGSLREKPLLTYLRTILQAATPARQALASPPSALIEPLSPQERRVLRLLAAGHSNPEIARELVVSVNTVRTQVQSIYRKLGVSNRVAASETARSFHLLP</sequence>
<dbReference type="Pfam" id="PF00196">
    <property type="entry name" value="GerE"/>
    <property type="match status" value="1"/>
</dbReference>
<evidence type="ECO:0000313" key="6">
    <source>
        <dbReference type="EMBL" id="BBH87613.1"/>
    </source>
</evidence>
<dbReference type="Pfam" id="PF17874">
    <property type="entry name" value="TPR_MalT"/>
    <property type="match status" value="1"/>
</dbReference>
<dbReference type="Gene3D" id="1.25.40.10">
    <property type="entry name" value="Tetratricopeptide repeat domain"/>
    <property type="match status" value="1"/>
</dbReference>
<dbReference type="PANTHER" id="PTHR44688">
    <property type="entry name" value="DNA-BINDING TRANSCRIPTIONAL ACTIVATOR DEVR_DOSR"/>
    <property type="match status" value="1"/>
</dbReference>
<keyword evidence="1" id="KW-0805">Transcription regulation</keyword>
<dbReference type="Gene3D" id="3.40.50.300">
    <property type="entry name" value="P-loop containing nucleotide triphosphate hydrolases"/>
    <property type="match status" value="1"/>
</dbReference>